<evidence type="ECO:0000256" key="7">
    <source>
        <dbReference type="ARBA" id="ARBA00024739"/>
    </source>
</evidence>
<dbReference type="EMBL" id="CP000698">
    <property type="protein sequence ID" value="ABQ27282.1"/>
    <property type="molecule type" value="Genomic_DNA"/>
</dbReference>
<dbReference type="OrthoDB" id="5398708at2"/>
<gene>
    <name evidence="10" type="ordered locus">Gura_3121</name>
</gene>
<evidence type="ECO:0000256" key="6">
    <source>
        <dbReference type="ARBA" id="ARBA00023163"/>
    </source>
</evidence>
<dbReference type="Gene3D" id="6.10.140.30">
    <property type="entry name" value="Anti-sigma-28 factor FlgM"/>
    <property type="match status" value="1"/>
</dbReference>
<dbReference type="InterPro" id="IPR007412">
    <property type="entry name" value="FlgM"/>
</dbReference>
<dbReference type="AlphaFoldDB" id="A5G664"/>
<evidence type="ECO:0000256" key="2">
    <source>
        <dbReference type="ARBA" id="ARBA00017823"/>
    </source>
</evidence>
<dbReference type="Pfam" id="PF04316">
    <property type="entry name" value="FlgM"/>
    <property type="match status" value="1"/>
</dbReference>
<evidence type="ECO:0000313" key="10">
    <source>
        <dbReference type="EMBL" id="ABQ27282.1"/>
    </source>
</evidence>
<dbReference type="GO" id="GO:0045892">
    <property type="term" value="P:negative regulation of DNA-templated transcription"/>
    <property type="evidence" value="ECO:0007669"/>
    <property type="project" value="InterPro"/>
</dbReference>
<dbReference type="HOGENOM" id="CLU_169011_3_1_7"/>
<name>A5G664_GEOUR</name>
<protein>
    <recommendedName>
        <fullName evidence="2">Negative regulator of flagellin synthesis</fullName>
    </recommendedName>
    <alternativeName>
        <fullName evidence="8">Anti-sigma-28 factor</fullName>
    </alternativeName>
</protein>
<proteinExistence type="inferred from homology"/>
<dbReference type="InterPro" id="IPR031316">
    <property type="entry name" value="FlgM_C"/>
</dbReference>
<keyword evidence="3" id="KW-0678">Repressor</keyword>
<dbReference type="InterPro" id="IPR035890">
    <property type="entry name" value="Anti-sigma-28_factor_FlgM_sf"/>
</dbReference>
<dbReference type="RefSeq" id="WP_011939948.1">
    <property type="nucleotide sequence ID" value="NC_009483.1"/>
</dbReference>
<dbReference type="GO" id="GO:0044781">
    <property type="term" value="P:bacterial-type flagellum organization"/>
    <property type="evidence" value="ECO:0007669"/>
    <property type="project" value="UniProtKB-KW"/>
</dbReference>
<comment type="similarity">
    <text evidence="1">Belongs to the FlgM family.</text>
</comment>
<organism evidence="10 11">
    <name type="scientific">Geotalea uraniireducens (strain Rf4)</name>
    <name type="common">Geobacter uraniireducens</name>
    <dbReference type="NCBI Taxonomy" id="351605"/>
    <lineage>
        <taxon>Bacteria</taxon>
        <taxon>Pseudomonadati</taxon>
        <taxon>Thermodesulfobacteriota</taxon>
        <taxon>Desulfuromonadia</taxon>
        <taxon>Geobacterales</taxon>
        <taxon>Geobacteraceae</taxon>
        <taxon>Geotalea</taxon>
    </lineage>
</organism>
<evidence type="ECO:0000259" key="9">
    <source>
        <dbReference type="Pfam" id="PF04316"/>
    </source>
</evidence>
<dbReference type="STRING" id="351605.Gura_3121"/>
<dbReference type="Proteomes" id="UP000006695">
    <property type="component" value="Chromosome"/>
</dbReference>
<evidence type="ECO:0000256" key="4">
    <source>
        <dbReference type="ARBA" id="ARBA00022795"/>
    </source>
</evidence>
<dbReference type="SUPFAM" id="SSF101498">
    <property type="entry name" value="Anti-sigma factor FlgM"/>
    <property type="match status" value="1"/>
</dbReference>
<evidence type="ECO:0000256" key="8">
    <source>
        <dbReference type="ARBA" id="ARBA00030117"/>
    </source>
</evidence>
<accession>A5G664</accession>
<keyword evidence="11" id="KW-1185">Reference proteome</keyword>
<reference evidence="10 11" key="1">
    <citation type="submission" date="2007-05" db="EMBL/GenBank/DDBJ databases">
        <title>Complete sequence of Geobacter uraniireducens Rf4.</title>
        <authorList>
            <consortium name="US DOE Joint Genome Institute"/>
            <person name="Copeland A."/>
            <person name="Lucas S."/>
            <person name="Lapidus A."/>
            <person name="Barry K."/>
            <person name="Detter J.C."/>
            <person name="Glavina del Rio T."/>
            <person name="Hammon N."/>
            <person name="Israni S."/>
            <person name="Dalin E."/>
            <person name="Tice H."/>
            <person name="Pitluck S."/>
            <person name="Chertkov O."/>
            <person name="Brettin T."/>
            <person name="Bruce D."/>
            <person name="Han C."/>
            <person name="Schmutz J."/>
            <person name="Larimer F."/>
            <person name="Land M."/>
            <person name="Hauser L."/>
            <person name="Kyrpides N."/>
            <person name="Mikhailova N."/>
            <person name="Shelobolina E."/>
            <person name="Aklujkar M."/>
            <person name="Lovley D."/>
            <person name="Richardson P."/>
        </authorList>
    </citation>
    <scope>NUCLEOTIDE SEQUENCE [LARGE SCALE GENOMIC DNA]</scope>
    <source>
        <strain evidence="10 11">Rf4</strain>
    </source>
</reference>
<comment type="function">
    <text evidence="7">Responsible for the coupling of flagellin expression to flagellar assembly by preventing expression of the flagellin genes when a component of the middle class of proteins is defective. It negatively regulates flagellar genes by inhibiting the activity of FliA by directly binding to FliA.</text>
</comment>
<dbReference type="KEGG" id="gur:Gura_3121"/>
<keyword evidence="6" id="KW-0804">Transcription</keyword>
<feature type="domain" description="Anti-sigma-28 factor FlgM C-terminal" evidence="9">
    <location>
        <begin position="43"/>
        <end position="96"/>
    </location>
</feature>
<sequence length="105" mass="11384">MKIDDNSQSVVVELSRLQRVEQHAVEGDAKGAEPASKSLKSVDKVNISQSAERFNKTSNTLKGASDFSADKVNELKSKIEAGAYQVSSKDVAEKMLAALSKENDR</sequence>
<keyword evidence="5" id="KW-0805">Transcription regulation</keyword>
<evidence type="ECO:0000256" key="3">
    <source>
        <dbReference type="ARBA" id="ARBA00022491"/>
    </source>
</evidence>
<evidence type="ECO:0000256" key="5">
    <source>
        <dbReference type="ARBA" id="ARBA00023015"/>
    </source>
</evidence>
<evidence type="ECO:0000313" key="11">
    <source>
        <dbReference type="Proteomes" id="UP000006695"/>
    </source>
</evidence>
<evidence type="ECO:0000256" key="1">
    <source>
        <dbReference type="ARBA" id="ARBA00005322"/>
    </source>
</evidence>
<keyword evidence="4" id="KW-1005">Bacterial flagellum biogenesis</keyword>
<dbReference type="NCBIfam" id="TIGR03824">
    <property type="entry name" value="FlgM_jcvi"/>
    <property type="match status" value="1"/>
</dbReference>